<evidence type="ECO:0000313" key="2">
    <source>
        <dbReference type="EMBL" id="SUZ99623.1"/>
    </source>
</evidence>
<evidence type="ECO:0000256" key="1">
    <source>
        <dbReference type="SAM" id="Phobius"/>
    </source>
</evidence>
<proteinExistence type="predicted"/>
<reference evidence="2" key="1">
    <citation type="submission" date="2018-05" db="EMBL/GenBank/DDBJ databases">
        <authorList>
            <person name="Lanie J.A."/>
            <person name="Ng W.-L."/>
            <person name="Kazmierczak K.M."/>
            <person name="Andrzejewski T.M."/>
            <person name="Davidsen T.M."/>
            <person name="Wayne K.J."/>
            <person name="Tettelin H."/>
            <person name="Glass J.I."/>
            <person name="Rusch D."/>
            <person name="Podicherti R."/>
            <person name="Tsui H.-C.T."/>
            <person name="Winkler M.E."/>
        </authorList>
    </citation>
    <scope>NUCLEOTIDE SEQUENCE</scope>
</reference>
<keyword evidence="1" id="KW-0812">Transmembrane</keyword>
<feature type="transmembrane region" description="Helical" evidence="1">
    <location>
        <begin position="42"/>
        <end position="60"/>
    </location>
</feature>
<dbReference type="EMBL" id="UINC01002721">
    <property type="protein sequence ID" value="SUZ99623.1"/>
    <property type="molecule type" value="Genomic_DNA"/>
</dbReference>
<accession>A0A381SEN8</accession>
<keyword evidence="1" id="KW-0472">Membrane</keyword>
<keyword evidence="1" id="KW-1133">Transmembrane helix</keyword>
<protein>
    <submittedName>
        <fullName evidence="2">Uncharacterized protein</fullName>
    </submittedName>
</protein>
<feature type="transmembrane region" description="Helical" evidence="1">
    <location>
        <begin position="67"/>
        <end position="87"/>
    </location>
</feature>
<organism evidence="2">
    <name type="scientific">marine metagenome</name>
    <dbReference type="NCBI Taxonomy" id="408172"/>
    <lineage>
        <taxon>unclassified sequences</taxon>
        <taxon>metagenomes</taxon>
        <taxon>ecological metagenomes</taxon>
    </lineage>
</organism>
<name>A0A381SEN8_9ZZZZ</name>
<gene>
    <name evidence="2" type="ORF">METZ01_LOCUS52477</name>
</gene>
<sequence length="183" mass="20293">MLNKKICNYVLISFLTIFMFPGIIGASDCGDPIKPLSYFDEVSRYSLLICFGLFVIGILIDKKPWKVTALSLSILPLAVWGYVQFMVDFTDLKKNVFAYNALAEGTLANIAEAQDRYKSEQGVFLKDLQELYSHVAGSHGINPCVRILKINAGFSQWIAEAKHVSSPDTIKWDSSSGSSLKKG</sequence>
<dbReference type="AlphaFoldDB" id="A0A381SEN8"/>